<feature type="compositionally biased region" description="Polar residues" evidence="12">
    <location>
        <begin position="430"/>
        <end position="439"/>
    </location>
</feature>
<evidence type="ECO:0000256" key="6">
    <source>
        <dbReference type="ARBA" id="ARBA00023015"/>
    </source>
</evidence>
<feature type="region of interest" description="Disordered" evidence="12">
    <location>
        <begin position="549"/>
        <end position="612"/>
    </location>
</feature>
<dbReference type="PANTHER" id="PTHR11618">
    <property type="entry name" value="TRANSCRIPTION INITIATION FACTOR IIB-RELATED"/>
    <property type="match status" value="1"/>
</dbReference>
<evidence type="ECO:0000256" key="10">
    <source>
        <dbReference type="ARBA" id="ARBA00031009"/>
    </source>
</evidence>
<feature type="compositionally biased region" description="Basic and acidic residues" evidence="12">
    <location>
        <begin position="473"/>
        <end position="494"/>
    </location>
</feature>
<keyword evidence="3" id="KW-0479">Metal-binding</keyword>
<dbReference type="InterPro" id="IPR013150">
    <property type="entry name" value="TFIIB_cyclin"/>
</dbReference>
<evidence type="ECO:0000256" key="4">
    <source>
        <dbReference type="ARBA" id="ARBA00022771"/>
    </source>
</evidence>
<accession>A0ABN7RWE4</accession>
<keyword evidence="9" id="KW-0539">Nucleus</keyword>
<evidence type="ECO:0000256" key="7">
    <source>
        <dbReference type="ARBA" id="ARBA00023159"/>
    </source>
</evidence>
<feature type="compositionally biased region" description="Basic residues" evidence="12">
    <location>
        <begin position="332"/>
        <end position="341"/>
    </location>
</feature>
<proteinExistence type="inferred from homology"/>
<feature type="region of interest" description="Disordered" evidence="12">
    <location>
        <begin position="316"/>
        <end position="355"/>
    </location>
</feature>
<dbReference type="EMBL" id="OU015568">
    <property type="protein sequence ID" value="CAG5087626.1"/>
    <property type="molecule type" value="Genomic_DNA"/>
</dbReference>
<dbReference type="InterPro" id="IPR036915">
    <property type="entry name" value="Cyclin-like_sf"/>
</dbReference>
<dbReference type="InterPro" id="IPR011665">
    <property type="entry name" value="BRF1_TBP-bd_dom"/>
</dbReference>
<evidence type="ECO:0000256" key="5">
    <source>
        <dbReference type="ARBA" id="ARBA00022833"/>
    </source>
</evidence>
<feature type="compositionally biased region" description="Basic and acidic residues" evidence="12">
    <location>
        <begin position="552"/>
        <end position="571"/>
    </location>
</feature>
<evidence type="ECO:0000256" key="2">
    <source>
        <dbReference type="ARBA" id="ARBA00010857"/>
    </source>
</evidence>
<evidence type="ECO:0000256" key="9">
    <source>
        <dbReference type="ARBA" id="ARBA00023242"/>
    </source>
</evidence>
<dbReference type="SUPFAM" id="SSF57783">
    <property type="entry name" value="Zinc beta-ribbon"/>
    <property type="match status" value="1"/>
</dbReference>
<dbReference type="InterPro" id="IPR013137">
    <property type="entry name" value="Znf_TFIIB"/>
</dbReference>
<protein>
    <recommendedName>
        <fullName evidence="10">B-related factor 1</fullName>
    </recommendedName>
</protein>
<keyword evidence="15" id="KW-1185">Reference proteome</keyword>
<evidence type="ECO:0000256" key="11">
    <source>
        <dbReference type="PROSITE-ProRule" id="PRU00469"/>
    </source>
</evidence>
<dbReference type="Gene3D" id="1.20.5.650">
    <property type="entry name" value="Single helix bin"/>
    <property type="match status" value="1"/>
</dbReference>
<dbReference type="SUPFAM" id="SSF47954">
    <property type="entry name" value="Cyclin-like"/>
    <property type="match status" value="2"/>
</dbReference>
<evidence type="ECO:0000256" key="12">
    <source>
        <dbReference type="SAM" id="MobiDB-lite"/>
    </source>
</evidence>
<dbReference type="PROSITE" id="PS51134">
    <property type="entry name" value="ZF_TFIIB"/>
    <property type="match status" value="1"/>
</dbReference>
<keyword evidence="5" id="KW-0862">Zinc</keyword>
<dbReference type="Pfam" id="PF07741">
    <property type="entry name" value="BRF1"/>
    <property type="match status" value="1"/>
</dbReference>
<keyword evidence="7" id="KW-0010">Activator</keyword>
<dbReference type="Proteomes" id="UP001158576">
    <property type="component" value="Chromosome PAR"/>
</dbReference>
<sequence length="612" mass="68708">MGTKCKKCGQYEAEEDPTTGTVVCTNCGAVSEENQIVSSIQFSEDAGGSSIIGTFHSADGLNNSVNHIGSRNHREVTLRKAKEAICRLCAELRLPKQHEDEAYNYYRLALNKSFTRGRRAEQVYASCVYLSCRLNPRQNELMLLDFSQVLKVNVYILGKTFLKLSQELNITPHMLDPAFYIHRFAHQLGFGDSGTKNKEVMETSNRIVQRMNRDWMTEGRRPAGICGAAFVIAARMHGFKCNIEDITKVFKIGPNTIRKRLHEFGATPSAKLTIDEFNRIDLESEFDPPSFIKAQEEAARKFDNEEIDRQVTEAEALIPEIDQAMTEDQKKAASKRKRRPKKADPTGDDIPSDPELQMVHKAGFLDPMKTPEEALARLNPSFAASTEIASTSKAETERFASPDLPDESYQPTVESLGITRTHAEMLSLNEPSTESAVSRTDTHDGELDLEGIDDDEISSMLLNDAEVQRKTKMWENRKENREWLKRQEEKKLEEATNPPKAKRPRKRRNKSSLPEYSTAGEALQTVIKQKRFSTNINYDVLNTLKEALSTTKEAEKEKSPVKAATEKRKTVDLANSTEDDSDDSDVDAPDKVAKSSFAQDMGMGDLFGGDSD</sequence>
<name>A0ABN7RWE4_OIKDI</name>
<feature type="region of interest" description="Disordered" evidence="12">
    <location>
        <begin position="430"/>
        <end position="451"/>
    </location>
</feature>
<keyword evidence="8" id="KW-0804">Transcription</keyword>
<evidence type="ECO:0000259" key="13">
    <source>
        <dbReference type="PROSITE" id="PS51134"/>
    </source>
</evidence>
<evidence type="ECO:0000313" key="15">
    <source>
        <dbReference type="Proteomes" id="UP001158576"/>
    </source>
</evidence>
<dbReference type="InterPro" id="IPR013763">
    <property type="entry name" value="Cyclin-like_dom"/>
</dbReference>
<keyword evidence="4 11" id="KW-0863">Zinc-finger</keyword>
<evidence type="ECO:0000256" key="8">
    <source>
        <dbReference type="ARBA" id="ARBA00023163"/>
    </source>
</evidence>
<feature type="compositionally biased region" description="Acidic residues" evidence="12">
    <location>
        <begin position="577"/>
        <end position="587"/>
    </location>
</feature>
<dbReference type="PANTHER" id="PTHR11618:SF4">
    <property type="entry name" value="TRANSCRIPTION FACTOR IIIB 90 KDA SUBUNIT"/>
    <property type="match status" value="1"/>
</dbReference>
<dbReference type="InterPro" id="IPR000812">
    <property type="entry name" value="TFIIB"/>
</dbReference>
<keyword evidence="6" id="KW-0805">Transcription regulation</keyword>
<dbReference type="SMART" id="SM00385">
    <property type="entry name" value="CYCLIN"/>
    <property type="match status" value="2"/>
</dbReference>
<feature type="region of interest" description="Disordered" evidence="12">
    <location>
        <begin position="473"/>
        <end position="521"/>
    </location>
</feature>
<feature type="domain" description="TFIIB-type" evidence="13">
    <location>
        <begin position="1"/>
        <end position="32"/>
    </location>
</feature>
<dbReference type="Pfam" id="PF08271">
    <property type="entry name" value="Zn_Ribbon_TF"/>
    <property type="match status" value="1"/>
</dbReference>
<gene>
    <name evidence="14" type="ORF">OKIOD_LOCUS3146</name>
</gene>
<feature type="compositionally biased region" description="Basic residues" evidence="12">
    <location>
        <begin position="500"/>
        <end position="510"/>
    </location>
</feature>
<evidence type="ECO:0000313" key="14">
    <source>
        <dbReference type="EMBL" id="CAG5087626.1"/>
    </source>
</evidence>
<reference evidence="14 15" key="1">
    <citation type="submission" date="2021-04" db="EMBL/GenBank/DDBJ databases">
        <authorList>
            <person name="Bliznina A."/>
        </authorList>
    </citation>
    <scope>NUCLEOTIDE SEQUENCE [LARGE SCALE GENOMIC DNA]</scope>
</reference>
<dbReference type="Gene3D" id="2.20.25.10">
    <property type="match status" value="1"/>
</dbReference>
<dbReference type="PRINTS" id="PR00685">
    <property type="entry name" value="TIFACTORIIB"/>
</dbReference>
<comment type="subcellular location">
    <subcellularLocation>
        <location evidence="1">Nucleus</location>
    </subcellularLocation>
</comment>
<evidence type="ECO:0000256" key="3">
    <source>
        <dbReference type="ARBA" id="ARBA00022723"/>
    </source>
</evidence>
<feature type="region of interest" description="Disordered" evidence="12">
    <location>
        <begin position="387"/>
        <end position="409"/>
    </location>
</feature>
<dbReference type="Pfam" id="PF00382">
    <property type="entry name" value="TFIIB"/>
    <property type="match status" value="2"/>
</dbReference>
<organism evidence="14 15">
    <name type="scientific">Oikopleura dioica</name>
    <name type="common">Tunicate</name>
    <dbReference type="NCBI Taxonomy" id="34765"/>
    <lineage>
        <taxon>Eukaryota</taxon>
        <taxon>Metazoa</taxon>
        <taxon>Chordata</taxon>
        <taxon>Tunicata</taxon>
        <taxon>Appendicularia</taxon>
        <taxon>Copelata</taxon>
        <taxon>Oikopleuridae</taxon>
        <taxon>Oikopleura</taxon>
    </lineage>
</organism>
<comment type="similarity">
    <text evidence="2">Belongs to the TFIIB family.</text>
</comment>
<dbReference type="CDD" id="cd20554">
    <property type="entry name" value="CYCLIN_TFIIIB90_rpt2"/>
    <property type="match status" value="1"/>
</dbReference>
<dbReference type="Gene3D" id="1.10.472.10">
    <property type="entry name" value="Cyclin-like"/>
    <property type="match status" value="2"/>
</dbReference>
<evidence type="ECO:0000256" key="1">
    <source>
        <dbReference type="ARBA" id="ARBA00004123"/>
    </source>
</evidence>
<dbReference type="CDD" id="cd20553">
    <property type="entry name" value="CYCLIN_TFIIIB90_rpt1"/>
    <property type="match status" value="1"/>
</dbReference>